<dbReference type="Pfam" id="PF00692">
    <property type="entry name" value="dUTPase"/>
    <property type="match status" value="1"/>
</dbReference>
<dbReference type="AlphaFoldDB" id="A8AA15"/>
<dbReference type="Gene3D" id="2.70.40.10">
    <property type="match status" value="1"/>
</dbReference>
<sequence length="140" mass="15066">MPKRANPWDAGLDLHALEEVVVEPGEVKVVRTGIAIAIPRGFVGLIKDRSSRALKGLHALAGVIDPGYRGEVKVVVTNLGSDKITIRKGERFAQLVIVPVAYLEPVEVEELPPNDGRSGGFGSTDEELVRVARGERRGPP</sequence>
<keyword evidence="3 7" id="KW-0378">Hydrolase</keyword>
<evidence type="ECO:0000313" key="7">
    <source>
        <dbReference type="EMBL" id="ABU81767.1"/>
    </source>
</evidence>
<dbReference type="GO" id="GO:0004170">
    <property type="term" value="F:dUTP diphosphatase activity"/>
    <property type="evidence" value="ECO:0007669"/>
    <property type="project" value="UniProtKB-EC"/>
</dbReference>
<feature type="domain" description="dUTPase-like" evidence="6">
    <location>
        <begin position="1"/>
        <end position="124"/>
    </location>
</feature>
<evidence type="ECO:0000256" key="2">
    <source>
        <dbReference type="ARBA" id="ARBA00012379"/>
    </source>
</evidence>
<proteinExistence type="inferred from homology"/>
<dbReference type="GO" id="GO:0046081">
    <property type="term" value="P:dUTP catabolic process"/>
    <property type="evidence" value="ECO:0007669"/>
    <property type="project" value="InterPro"/>
</dbReference>
<dbReference type="GO" id="GO:0006226">
    <property type="term" value="P:dUMP biosynthetic process"/>
    <property type="evidence" value="ECO:0007669"/>
    <property type="project" value="InterPro"/>
</dbReference>
<dbReference type="InterPro" id="IPR033704">
    <property type="entry name" value="dUTPase_trimeric"/>
</dbReference>
<dbReference type="PANTHER" id="PTHR11241">
    <property type="entry name" value="DEOXYURIDINE 5'-TRIPHOSPHATE NUCLEOTIDOHYDROLASE"/>
    <property type="match status" value="1"/>
</dbReference>
<dbReference type="HOGENOM" id="CLU_068508_1_3_2"/>
<evidence type="ECO:0000256" key="4">
    <source>
        <dbReference type="ARBA" id="ARBA00023080"/>
    </source>
</evidence>
<dbReference type="EC" id="3.6.1.23" evidence="2"/>
<dbReference type="eggNOG" id="arCOG04048">
    <property type="taxonomic scope" value="Archaea"/>
</dbReference>
<dbReference type="NCBIfam" id="TIGR00576">
    <property type="entry name" value="dut"/>
    <property type="match status" value="1"/>
</dbReference>
<dbReference type="InterPro" id="IPR008181">
    <property type="entry name" value="dUTPase"/>
</dbReference>
<dbReference type="InterPro" id="IPR029054">
    <property type="entry name" value="dUTPase-like"/>
</dbReference>
<keyword evidence="8" id="KW-1185">Reference proteome</keyword>
<comment type="similarity">
    <text evidence="1">Belongs to the dUTPase family.</text>
</comment>
<protein>
    <recommendedName>
        <fullName evidence="2">dUTP diphosphatase</fullName>
        <ecNumber evidence="2">3.6.1.23</ecNumber>
    </recommendedName>
</protein>
<feature type="compositionally biased region" description="Basic and acidic residues" evidence="5">
    <location>
        <begin position="127"/>
        <end position="140"/>
    </location>
</feature>
<organism evidence="7 8">
    <name type="scientific">Ignicoccus hospitalis (strain KIN4/I / DSM 18386 / JCM 14125)</name>
    <dbReference type="NCBI Taxonomy" id="453591"/>
    <lineage>
        <taxon>Archaea</taxon>
        <taxon>Thermoproteota</taxon>
        <taxon>Thermoprotei</taxon>
        <taxon>Desulfurococcales</taxon>
        <taxon>Desulfurococcaceae</taxon>
        <taxon>Ignicoccus</taxon>
    </lineage>
</organism>
<evidence type="ECO:0000259" key="6">
    <source>
        <dbReference type="Pfam" id="PF00692"/>
    </source>
</evidence>
<evidence type="ECO:0000313" key="8">
    <source>
        <dbReference type="Proteomes" id="UP000000262"/>
    </source>
</evidence>
<dbReference type="InterPro" id="IPR036157">
    <property type="entry name" value="dUTPase-like_sf"/>
</dbReference>
<evidence type="ECO:0000256" key="5">
    <source>
        <dbReference type="SAM" id="MobiDB-lite"/>
    </source>
</evidence>
<dbReference type="NCBIfam" id="NF001862">
    <property type="entry name" value="PRK00601.1"/>
    <property type="match status" value="1"/>
</dbReference>
<dbReference type="Proteomes" id="UP000000262">
    <property type="component" value="Chromosome"/>
</dbReference>
<name>A8AA15_IGNH4</name>
<accession>A8AA15</accession>
<evidence type="ECO:0000256" key="1">
    <source>
        <dbReference type="ARBA" id="ARBA00006581"/>
    </source>
</evidence>
<dbReference type="KEGG" id="iho:Igni_0585"/>
<evidence type="ECO:0000256" key="3">
    <source>
        <dbReference type="ARBA" id="ARBA00022801"/>
    </source>
</evidence>
<dbReference type="CDD" id="cd07557">
    <property type="entry name" value="trimeric_dUTPase"/>
    <property type="match status" value="1"/>
</dbReference>
<dbReference type="PhylomeDB" id="A8AA15"/>
<dbReference type="EMBL" id="CP000816">
    <property type="protein sequence ID" value="ABU81767.1"/>
    <property type="molecule type" value="Genomic_DNA"/>
</dbReference>
<reference evidence="7 8" key="1">
    <citation type="journal article" date="2008" name="Genome Biol.">
        <title>A genomic analysis of the archaeal system Ignicoccus hospitalis-Nanoarchaeum equitans.</title>
        <authorList>
            <person name="Podar M."/>
            <person name="Anderson I."/>
            <person name="Makarova K.S."/>
            <person name="Elkins J.G."/>
            <person name="Ivanova N."/>
            <person name="Wall M.A."/>
            <person name="Lykidis A."/>
            <person name="Mavromatis K."/>
            <person name="Sun H."/>
            <person name="Hudson M.E."/>
            <person name="Chen W."/>
            <person name="Deciu C."/>
            <person name="Hutchison D."/>
            <person name="Eads J.R."/>
            <person name="Anderson A."/>
            <person name="Fernandes F."/>
            <person name="Szeto E."/>
            <person name="Lapidus A."/>
            <person name="Kyrpides N.C."/>
            <person name="Saier M.H.Jr."/>
            <person name="Richardson P.M."/>
            <person name="Rachel R."/>
            <person name="Huber H."/>
            <person name="Eisen J.A."/>
            <person name="Koonin E.V."/>
            <person name="Keller M."/>
            <person name="Stetter K.O."/>
        </authorList>
    </citation>
    <scope>NUCLEOTIDE SEQUENCE [LARGE SCALE GENOMIC DNA]</scope>
    <source>
        <strain evidence="8">KIN4/I / DSM 18386 / JCM 14125</strain>
    </source>
</reference>
<dbReference type="GO" id="GO:0000287">
    <property type="term" value="F:magnesium ion binding"/>
    <property type="evidence" value="ECO:0007669"/>
    <property type="project" value="InterPro"/>
</dbReference>
<gene>
    <name evidence="7" type="ordered locus">Igni_0585</name>
</gene>
<dbReference type="PANTHER" id="PTHR11241:SF0">
    <property type="entry name" value="DEOXYURIDINE 5'-TRIPHOSPHATE NUCLEOTIDOHYDROLASE"/>
    <property type="match status" value="1"/>
</dbReference>
<feature type="region of interest" description="Disordered" evidence="5">
    <location>
        <begin position="110"/>
        <end position="140"/>
    </location>
</feature>
<dbReference type="SUPFAM" id="SSF51283">
    <property type="entry name" value="dUTPase-like"/>
    <property type="match status" value="1"/>
</dbReference>
<dbReference type="STRING" id="453591.Igni_0585"/>
<keyword evidence="4" id="KW-0546">Nucleotide metabolism</keyword>